<protein>
    <submittedName>
        <fullName evidence="2">Uncharacterized protein</fullName>
    </submittedName>
</protein>
<evidence type="ECO:0000313" key="3">
    <source>
        <dbReference type="Proteomes" id="UP000285190"/>
    </source>
</evidence>
<accession>A0A418WVS4</accession>
<evidence type="ECO:0000313" key="2">
    <source>
        <dbReference type="EMBL" id="RJF96832.1"/>
    </source>
</evidence>
<gene>
    <name evidence="2" type="ORF">D3870_20840</name>
</gene>
<comment type="caution">
    <text evidence="2">The sequence shown here is derived from an EMBL/GenBank/DDBJ whole genome shotgun (WGS) entry which is preliminary data.</text>
</comment>
<keyword evidence="3" id="KW-1185">Reference proteome</keyword>
<proteinExistence type="predicted"/>
<feature type="compositionally biased region" description="Basic and acidic residues" evidence="1">
    <location>
        <begin position="346"/>
        <end position="362"/>
    </location>
</feature>
<name>A0A418WVS4_9BURK</name>
<feature type="compositionally biased region" description="Polar residues" evidence="1">
    <location>
        <begin position="365"/>
        <end position="376"/>
    </location>
</feature>
<dbReference type="Proteomes" id="UP000285190">
    <property type="component" value="Unassembled WGS sequence"/>
</dbReference>
<organism evidence="2 3">
    <name type="scientific">Noviherbaspirillum cavernae</name>
    <dbReference type="NCBI Taxonomy" id="2320862"/>
    <lineage>
        <taxon>Bacteria</taxon>
        <taxon>Pseudomonadati</taxon>
        <taxon>Pseudomonadota</taxon>
        <taxon>Betaproteobacteria</taxon>
        <taxon>Burkholderiales</taxon>
        <taxon>Oxalobacteraceae</taxon>
        <taxon>Noviherbaspirillum</taxon>
    </lineage>
</organism>
<dbReference type="EMBL" id="QYUN01000003">
    <property type="protein sequence ID" value="RJF96832.1"/>
    <property type="molecule type" value="Genomic_DNA"/>
</dbReference>
<sequence length="376" mass="40819">MEAYVPTRRGSSASLAAVPGEALAVASPGRRASLSGINQNISVAELKAQFPLTPVQELKRTLRKSELFRGMTKSATTDEALAAIVRNGKGAMPMFWGFQDAAQISDSGVNSMKAFKALGETTGIIEPVLILADLHAEHNQIPADMAKTYYAAAREKADELKIKTVTLSEIYAKLGVTTDDIADLGKTLIQGPKGDAPDIPRLDGDYMGKLKQQAKSLCNRYPDVFKSVLEGKKTNKEKDAFFSEKGLHYAQYRAGEEEILRRLPEFFGHEGVLPTHVGDPASSEKIGVKGLFIKAMDKDNKVTINIPWGHEEAKPKTTAKEHAASGSSAPVKKTKPLNAKQLATKAAKEERARLAREQHEARLQAQDQPDASIETA</sequence>
<reference evidence="2 3" key="1">
    <citation type="submission" date="2018-09" db="EMBL/GenBank/DDBJ databases">
        <authorList>
            <person name="Zhu H."/>
        </authorList>
    </citation>
    <scope>NUCLEOTIDE SEQUENCE [LARGE SCALE GENOMIC DNA]</scope>
    <source>
        <strain evidence="2 3">K2R10-39</strain>
    </source>
</reference>
<feature type="region of interest" description="Disordered" evidence="1">
    <location>
        <begin position="307"/>
        <end position="376"/>
    </location>
</feature>
<dbReference type="AlphaFoldDB" id="A0A418WVS4"/>
<evidence type="ECO:0000256" key="1">
    <source>
        <dbReference type="SAM" id="MobiDB-lite"/>
    </source>
</evidence>
<feature type="compositionally biased region" description="Basic and acidic residues" evidence="1">
    <location>
        <begin position="309"/>
        <end position="323"/>
    </location>
</feature>